<dbReference type="Proteomes" id="UP000187209">
    <property type="component" value="Unassembled WGS sequence"/>
</dbReference>
<feature type="compositionally biased region" description="Basic and acidic residues" evidence="2">
    <location>
        <begin position="1087"/>
        <end position="1102"/>
    </location>
</feature>
<proteinExistence type="predicted"/>
<feature type="compositionally biased region" description="Basic and acidic residues" evidence="2">
    <location>
        <begin position="435"/>
        <end position="522"/>
    </location>
</feature>
<feature type="region of interest" description="Disordered" evidence="2">
    <location>
        <begin position="1187"/>
        <end position="1249"/>
    </location>
</feature>
<sequence>MDFNELQEMLKKGQHKSLVTRLESQLSDVAKNEKFLSLLVQSYNEYGISLLETGQVDLALECLKKAEHFVDASTNLRAKTFNNLACCYKKIGKNSLAMRYLEKALFLYPSGDFHLNMCAVLSVEGKHIRALQEAMYAIIYIQEEIIDKVPNIHEFNEPKWEALAVSYHNMAVELEFLQKSEESITFYKKALNICEKYIESQKLQEKLEEDMQNALKFLSKTKKKKENPINIVYGKKKRVVIKSTQSKSPNPRSQTSPSKVMAFESRQENMPVGQIRSNLRKFVSSGVSKNKMFEFRKTVPYGKKVQEEELRNEKKIEEIGIATQRILRKISSDSEDDEDDSMELKVRIDEDYGRDEKGELVREKSLGDKALGGDDEEKKIGGRIEEENKDEEKEKDEKCSKDSYSEDWEGDKNKVKIEEEKRFSDENKISLGTGNEKEELKEKCEGSVEKSIENKRKSKESSNESEDYNERNNEHESRSKFTEKSNDHERKSSKFTEKSNDHERKISKSTEKSQDYSRKSNETSKLSSDPSKLSKNDNRESFETSEKVPELSEKSHNYHKESHDHSEENQSLSSNLSKSAKLSLNLPSPSQVSPPINLNSSSEIQNSPHQTSILTPNSETSPKINPLNPSSTSFKHSEKLSSDFNLYENSIKDSKSISSKPKTDSRKSIENLIQDHPSYYPNPQTDSGSKNSSLKSQSKISEASIPYPIREKSHTHSIVFDSITERPDNNEAHIAYMQTSRPSHSISKSSSDEEKPNQQNKEENVIRSISPKPSTGKSKSSGKNSRIPSGRKNLSPKKASKSPVPVIKTRNSAFVNKKKISKSPIRNAHSTQMTQVPDKNSRPSSKTSESRKSYKGPIGKIGKEKLKSGKVKEVKSNCEENKENDIVLKVKGENMSEVERGSGENSPIMLNNLEFDESAKEFRVVMKCVVDIVILDEEDNRAGEGVEGKNGKMLKGNSLEIMISEGGSEKDREKHDNTVIIHSNTQSANFLQLLDLGEKSEYSMLIKPFYELLLISNGEFPALSPISHNENPDFSIEKEKIQRFNTIESSDSQELYAKLMLPKNTRAKSSQIAEDKGENSDALQGKTVEDEKNQKSEEENGNKNKNLKAQSENFQKTDKNIKDPDEKYLSNMENMQIFHSLVEKTLENSRKAQSSKESSVAVIENPDLGLQNPNFYIEALLKTRGIHDNPDKNIEISEKNEENIGKSDQRPHRPMNHIEKAAFNSQSSFRSIKKSSTESKTEEKKIETPLCSQILNAPYPEMSSNNQNPYLSFKTMQDFIEKPENADKSNASDNFFNKKPAFSLSKNFSLQRKK</sequence>
<feature type="compositionally biased region" description="Basic and acidic residues" evidence="2">
    <location>
        <begin position="356"/>
        <end position="367"/>
    </location>
</feature>
<feature type="compositionally biased region" description="Polar residues" evidence="2">
    <location>
        <begin position="591"/>
        <end position="634"/>
    </location>
</feature>
<feature type="compositionally biased region" description="Low complexity" evidence="2">
    <location>
        <begin position="740"/>
        <end position="749"/>
    </location>
</feature>
<feature type="compositionally biased region" description="Basic and acidic residues" evidence="2">
    <location>
        <begin position="376"/>
        <end position="428"/>
    </location>
</feature>
<dbReference type="InterPro" id="IPR019734">
    <property type="entry name" value="TPR_rpt"/>
</dbReference>
<dbReference type="InterPro" id="IPR011990">
    <property type="entry name" value="TPR-like_helical_dom_sf"/>
</dbReference>
<comment type="caution">
    <text evidence="3">The sequence shown here is derived from an EMBL/GenBank/DDBJ whole genome shotgun (WGS) entry which is preliminary data.</text>
</comment>
<dbReference type="SMART" id="SM00028">
    <property type="entry name" value="TPR"/>
    <property type="match status" value="3"/>
</dbReference>
<feature type="compositionally biased region" description="Basic and acidic residues" evidence="2">
    <location>
        <begin position="532"/>
        <end position="568"/>
    </location>
</feature>
<accession>A0A1R2B7Y8</accession>
<evidence type="ECO:0000313" key="4">
    <source>
        <dbReference type="Proteomes" id="UP000187209"/>
    </source>
</evidence>
<feature type="compositionally biased region" description="Low complexity" evidence="2">
    <location>
        <begin position="768"/>
        <end position="785"/>
    </location>
</feature>
<feature type="repeat" description="TPR" evidence="1">
    <location>
        <begin position="78"/>
        <end position="111"/>
    </location>
</feature>
<dbReference type="SUPFAM" id="SSF48452">
    <property type="entry name" value="TPR-like"/>
    <property type="match status" value="1"/>
</dbReference>
<organism evidence="3 4">
    <name type="scientific">Stentor coeruleus</name>
    <dbReference type="NCBI Taxonomy" id="5963"/>
    <lineage>
        <taxon>Eukaryota</taxon>
        <taxon>Sar</taxon>
        <taxon>Alveolata</taxon>
        <taxon>Ciliophora</taxon>
        <taxon>Postciliodesmatophora</taxon>
        <taxon>Heterotrichea</taxon>
        <taxon>Heterotrichida</taxon>
        <taxon>Stentoridae</taxon>
        <taxon>Stentor</taxon>
    </lineage>
</organism>
<evidence type="ECO:0000256" key="2">
    <source>
        <dbReference type="SAM" id="MobiDB-lite"/>
    </source>
</evidence>
<name>A0A1R2B7Y8_9CILI</name>
<keyword evidence="4" id="KW-1185">Reference proteome</keyword>
<dbReference type="EMBL" id="MPUH01000863">
    <property type="protein sequence ID" value="OMJ72914.1"/>
    <property type="molecule type" value="Genomic_DNA"/>
</dbReference>
<feature type="compositionally biased region" description="Basic and acidic residues" evidence="2">
    <location>
        <begin position="650"/>
        <end position="669"/>
    </location>
</feature>
<feature type="compositionally biased region" description="Basic and acidic residues" evidence="2">
    <location>
        <begin position="750"/>
        <end position="765"/>
    </location>
</feature>
<gene>
    <name evidence="3" type="ORF">SteCoe_28532</name>
</gene>
<reference evidence="3 4" key="1">
    <citation type="submission" date="2016-11" db="EMBL/GenBank/DDBJ databases">
        <title>The macronuclear genome of Stentor coeruleus: a giant cell with tiny introns.</title>
        <authorList>
            <person name="Slabodnick M."/>
            <person name="Ruby J.G."/>
            <person name="Reiff S.B."/>
            <person name="Swart E.C."/>
            <person name="Gosai S."/>
            <person name="Prabakaran S."/>
            <person name="Witkowska E."/>
            <person name="Larue G.E."/>
            <person name="Fisher S."/>
            <person name="Freeman R.M."/>
            <person name="Gunawardena J."/>
            <person name="Chu W."/>
            <person name="Stover N.A."/>
            <person name="Gregory B.D."/>
            <person name="Nowacki M."/>
            <person name="Derisi J."/>
            <person name="Roy S.W."/>
            <person name="Marshall W.F."/>
            <person name="Sood P."/>
        </authorList>
    </citation>
    <scope>NUCLEOTIDE SEQUENCE [LARGE SCALE GENOMIC DNA]</scope>
    <source>
        <strain evidence="3">WM001</strain>
    </source>
</reference>
<feature type="compositionally biased region" description="Polar residues" evidence="2">
    <location>
        <begin position="828"/>
        <end position="847"/>
    </location>
</feature>
<feature type="compositionally biased region" description="Basic and acidic residues" evidence="2">
    <location>
        <begin position="1235"/>
        <end position="1247"/>
    </location>
</feature>
<dbReference type="PROSITE" id="PS50005">
    <property type="entry name" value="TPR"/>
    <property type="match status" value="1"/>
</dbReference>
<feature type="compositionally biased region" description="Basic and acidic residues" evidence="2">
    <location>
        <begin position="1187"/>
        <end position="1220"/>
    </location>
</feature>
<feature type="region of interest" description="Disordered" evidence="2">
    <location>
        <begin position="356"/>
        <end position="861"/>
    </location>
</feature>
<keyword evidence="1" id="KW-0802">TPR repeat</keyword>
<dbReference type="Gene3D" id="1.25.40.10">
    <property type="entry name" value="Tetratricopeptide repeat domain"/>
    <property type="match status" value="1"/>
</dbReference>
<protein>
    <submittedName>
        <fullName evidence="3">Uncharacterized protein</fullName>
    </submittedName>
</protein>
<dbReference type="Pfam" id="PF13181">
    <property type="entry name" value="TPR_8"/>
    <property type="match status" value="2"/>
</dbReference>
<feature type="compositionally biased region" description="Low complexity" evidence="2">
    <location>
        <begin position="571"/>
        <end position="590"/>
    </location>
</feature>
<evidence type="ECO:0000313" key="3">
    <source>
        <dbReference type="EMBL" id="OMJ72914.1"/>
    </source>
</evidence>
<evidence type="ECO:0000256" key="1">
    <source>
        <dbReference type="PROSITE-ProRule" id="PRU00339"/>
    </source>
</evidence>
<feature type="region of interest" description="Disordered" evidence="2">
    <location>
        <begin position="1067"/>
        <end position="1123"/>
    </location>
</feature>
<feature type="compositionally biased region" description="Low complexity" evidence="2">
    <location>
        <begin position="687"/>
        <end position="704"/>
    </location>
</feature>
<dbReference type="OrthoDB" id="2148418at2759"/>